<evidence type="ECO:0000313" key="2">
    <source>
        <dbReference type="EMBL" id="KAJ7308692.1"/>
    </source>
</evidence>
<feature type="transmembrane region" description="Helical" evidence="1">
    <location>
        <begin position="85"/>
        <end position="107"/>
    </location>
</feature>
<keyword evidence="3" id="KW-1185">Reference proteome</keyword>
<name>A0AAD6Z5D8_9AGAR</name>
<dbReference type="EMBL" id="JARIHO010000084">
    <property type="protein sequence ID" value="KAJ7308692.1"/>
    <property type="molecule type" value="Genomic_DNA"/>
</dbReference>
<keyword evidence="1" id="KW-0812">Transmembrane</keyword>
<evidence type="ECO:0000256" key="1">
    <source>
        <dbReference type="SAM" id="Phobius"/>
    </source>
</evidence>
<feature type="transmembrane region" description="Helical" evidence="1">
    <location>
        <begin position="50"/>
        <end position="73"/>
    </location>
</feature>
<accession>A0AAD6Z5D8</accession>
<proteinExistence type="predicted"/>
<protein>
    <submittedName>
        <fullName evidence="2">Uncharacterized protein</fullName>
    </submittedName>
</protein>
<gene>
    <name evidence="2" type="ORF">DFH08DRAFT_899932</name>
</gene>
<sequence length="150" mass="16503">MYPVMKLEKTLIALGTAYFILTFVSQLSTTLLIIYRILNVTHGQIRGYSHVVEMVVESAAPNCLILIIVLPFFVESSAVDPGSSYLQAILLYSTGIGPTLIAARVAFGMARSDDEWNSSSPILRETAQWSRPTLTRVSTQLMSPSPYSSK</sequence>
<evidence type="ECO:0000313" key="3">
    <source>
        <dbReference type="Proteomes" id="UP001218218"/>
    </source>
</evidence>
<feature type="transmembrane region" description="Helical" evidence="1">
    <location>
        <begin position="12"/>
        <end position="38"/>
    </location>
</feature>
<reference evidence="2" key="1">
    <citation type="submission" date="2023-03" db="EMBL/GenBank/DDBJ databases">
        <title>Massive genome expansion in bonnet fungi (Mycena s.s.) driven by repeated elements and novel gene families across ecological guilds.</title>
        <authorList>
            <consortium name="Lawrence Berkeley National Laboratory"/>
            <person name="Harder C.B."/>
            <person name="Miyauchi S."/>
            <person name="Viragh M."/>
            <person name="Kuo A."/>
            <person name="Thoen E."/>
            <person name="Andreopoulos B."/>
            <person name="Lu D."/>
            <person name="Skrede I."/>
            <person name="Drula E."/>
            <person name="Henrissat B."/>
            <person name="Morin E."/>
            <person name="Kohler A."/>
            <person name="Barry K."/>
            <person name="LaButti K."/>
            <person name="Morin E."/>
            <person name="Salamov A."/>
            <person name="Lipzen A."/>
            <person name="Mereny Z."/>
            <person name="Hegedus B."/>
            <person name="Baldrian P."/>
            <person name="Stursova M."/>
            <person name="Weitz H."/>
            <person name="Taylor A."/>
            <person name="Grigoriev I.V."/>
            <person name="Nagy L.G."/>
            <person name="Martin F."/>
            <person name="Kauserud H."/>
        </authorList>
    </citation>
    <scope>NUCLEOTIDE SEQUENCE</scope>
    <source>
        <strain evidence="2">CBHHK002</strain>
    </source>
</reference>
<keyword evidence="1" id="KW-1133">Transmembrane helix</keyword>
<comment type="caution">
    <text evidence="2">The sequence shown here is derived from an EMBL/GenBank/DDBJ whole genome shotgun (WGS) entry which is preliminary data.</text>
</comment>
<dbReference type="Proteomes" id="UP001218218">
    <property type="component" value="Unassembled WGS sequence"/>
</dbReference>
<keyword evidence="1" id="KW-0472">Membrane</keyword>
<organism evidence="2 3">
    <name type="scientific">Mycena albidolilacea</name>
    <dbReference type="NCBI Taxonomy" id="1033008"/>
    <lineage>
        <taxon>Eukaryota</taxon>
        <taxon>Fungi</taxon>
        <taxon>Dikarya</taxon>
        <taxon>Basidiomycota</taxon>
        <taxon>Agaricomycotina</taxon>
        <taxon>Agaricomycetes</taxon>
        <taxon>Agaricomycetidae</taxon>
        <taxon>Agaricales</taxon>
        <taxon>Marasmiineae</taxon>
        <taxon>Mycenaceae</taxon>
        <taxon>Mycena</taxon>
    </lineage>
</organism>
<dbReference type="AlphaFoldDB" id="A0AAD6Z5D8"/>